<protein>
    <submittedName>
        <fullName evidence="5">ATP-binding protein</fullName>
    </submittedName>
</protein>
<gene>
    <name evidence="5" type="ORF">ACFFRH_18800</name>
</gene>
<evidence type="ECO:0000256" key="3">
    <source>
        <dbReference type="ARBA" id="ARBA00022833"/>
    </source>
</evidence>
<dbReference type="InterPro" id="IPR003594">
    <property type="entry name" value="HATPase_dom"/>
</dbReference>
<evidence type="ECO:0000259" key="4">
    <source>
        <dbReference type="PROSITE" id="PS50199"/>
    </source>
</evidence>
<dbReference type="GO" id="GO:0005524">
    <property type="term" value="F:ATP binding"/>
    <property type="evidence" value="ECO:0007669"/>
    <property type="project" value="UniProtKB-KW"/>
</dbReference>
<dbReference type="Proteomes" id="UP001589610">
    <property type="component" value="Unassembled WGS sequence"/>
</dbReference>
<keyword evidence="1" id="KW-0479">Metal-binding</keyword>
<dbReference type="EMBL" id="JBHMBS010000008">
    <property type="protein sequence ID" value="MFB9677533.1"/>
    <property type="molecule type" value="Genomic_DNA"/>
</dbReference>
<keyword evidence="3" id="KW-0862">Zinc</keyword>
<keyword evidence="5" id="KW-0547">Nucleotide-binding</keyword>
<evidence type="ECO:0000313" key="5">
    <source>
        <dbReference type="EMBL" id="MFB9677533.1"/>
    </source>
</evidence>
<dbReference type="Pfam" id="PF13589">
    <property type="entry name" value="HATPase_c_3"/>
    <property type="match status" value="1"/>
</dbReference>
<dbReference type="InterPro" id="IPR001876">
    <property type="entry name" value="Znf_RanBP2"/>
</dbReference>
<keyword evidence="2" id="KW-0863">Zinc-finger</keyword>
<evidence type="ECO:0000256" key="1">
    <source>
        <dbReference type="ARBA" id="ARBA00022723"/>
    </source>
</evidence>
<dbReference type="PROSITE" id="PS50199">
    <property type="entry name" value="ZF_RANBP2_2"/>
    <property type="match status" value="1"/>
</dbReference>
<dbReference type="RefSeq" id="WP_386158157.1">
    <property type="nucleotide sequence ID" value="NZ_JBHMBS010000008.1"/>
</dbReference>
<reference evidence="5 6" key="1">
    <citation type="submission" date="2024-09" db="EMBL/GenBank/DDBJ databases">
        <authorList>
            <person name="Sun Q."/>
            <person name="Mori K."/>
        </authorList>
    </citation>
    <scope>NUCLEOTIDE SEQUENCE [LARGE SCALE GENOMIC DNA]</scope>
    <source>
        <strain evidence="5 6">JCM 3028</strain>
    </source>
</reference>
<dbReference type="SMART" id="SM00387">
    <property type="entry name" value="HATPase_c"/>
    <property type="match status" value="1"/>
</dbReference>
<comment type="caution">
    <text evidence="5">The sequence shown here is derived from an EMBL/GenBank/DDBJ whole genome shotgun (WGS) entry which is preliminary data.</text>
</comment>
<name>A0ABV5TEI1_9ACTN</name>
<proteinExistence type="predicted"/>
<dbReference type="InterPro" id="IPR036890">
    <property type="entry name" value="HATPase_C_sf"/>
</dbReference>
<evidence type="ECO:0000313" key="6">
    <source>
        <dbReference type="Proteomes" id="UP001589610"/>
    </source>
</evidence>
<accession>A0ABV5TEI1</accession>
<dbReference type="Gene3D" id="3.30.565.10">
    <property type="entry name" value="Histidine kinase-like ATPase, C-terminal domain"/>
    <property type="match status" value="1"/>
</dbReference>
<feature type="domain" description="RanBP2-type" evidence="4">
    <location>
        <begin position="528"/>
        <end position="558"/>
    </location>
</feature>
<organism evidence="5 6">
    <name type="scientific">Streptosporangium vulgare</name>
    <dbReference type="NCBI Taxonomy" id="46190"/>
    <lineage>
        <taxon>Bacteria</taxon>
        <taxon>Bacillati</taxon>
        <taxon>Actinomycetota</taxon>
        <taxon>Actinomycetes</taxon>
        <taxon>Streptosporangiales</taxon>
        <taxon>Streptosporangiaceae</taxon>
        <taxon>Streptosporangium</taxon>
    </lineage>
</organism>
<keyword evidence="5" id="KW-0067">ATP-binding</keyword>
<sequence>MAHKLLDITPTPDVLVALTRTPITPLDALSELIDNAIDSFHAAEIAGESSPVRHVVIEVPGLSKVERSEGVIRVRDTGPGLTEQHIANAMRAGYTSKNHFDNLGLFGMGFNIATGKLGKVTQVISARAGDAHAVRVTLDLPELVRSGTFEVTAEEIEKPPGLEHGTIVEIRGWWPNGDANHGFIREVARMPKATLRDRIGRRYATMLRGDSERGIRITVNGELCRAFEHCVWSDKRFVERSKYGKIPALIRIDKELGRSRRCLYDGVDFRGASSCPRCGRTESREIPQRVHGWVGIQRFDDKDDYGIDLVRNGRAIRTDEKEAFFVHVDPVSGKSEREYPIDGQYGRIVGEIHLDHVPVDFQKQNFQTATEEWASAIALLRQGSLLPSKWPEGHTNDSPVSLLYQGYRRVRNFGRADMYMGVYNSAKQKAERIPRDTEKDFYRRFLQRQPGYYDDARWWEFVEQANEPPIEELPECPTCMFQNVKDAETCIGCGDVLIGRSCLNADCRRMILRSAATCPHCDADQNPEVRFPWHCAVCQADNKPGEDRCETCGSPEGSPHPASTDVLRERSEIAPNLGARTLVVTLGNGKQSSPLDVTVHAVYQPIIASYGRPPVPLVTQIRPGMLIVFVDLTHPVFASSGLRPEYLIAGEAAQYIYQLHPEMHGKPGHNVAVLTTDLLMQGWGDAVTDNPDTVREEIRQLFNDIIGRILDAPNASDFYDELPEAEQLAMAKEMISAGVDLAELGTLKKGGYLKYCSRDAITDFFGKYPVSWFGGRVWSDPWPSEAELGMVVAGKLQDDLQLKYLRCLQDCASYLRYEQPEQLLVVRARAAVQFLSSKLS</sequence>
<dbReference type="SMART" id="SM00547">
    <property type="entry name" value="ZnF_RBZ"/>
    <property type="match status" value="2"/>
</dbReference>
<keyword evidence="6" id="KW-1185">Reference proteome</keyword>
<evidence type="ECO:0000256" key="2">
    <source>
        <dbReference type="ARBA" id="ARBA00022771"/>
    </source>
</evidence>
<dbReference type="PROSITE" id="PS01358">
    <property type="entry name" value="ZF_RANBP2_1"/>
    <property type="match status" value="1"/>
</dbReference>
<dbReference type="SUPFAM" id="SSF55874">
    <property type="entry name" value="ATPase domain of HSP90 chaperone/DNA topoisomerase II/histidine kinase"/>
    <property type="match status" value="1"/>
</dbReference>